<dbReference type="InterPro" id="IPR036388">
    <property type="entry name" value="WH-like_DNA-bd_sf"/>
</dbReference>
<evidence type="ECO:0000256" key="1">
    <source>
        <dbReference type="ARBA" id="ARBA00025771"/>
    </source>
</evidence>
<dbReference type="GO" id="GO:0016973">
    <property type="term" value="P:poly(A)+ mRNA export from nucleus"/>
    <property type="evidence" value="ECO:0007669"/>
    <property type="project" value="TreeGrafter"/>
</dbReference>
<dbReference type="AlphaFoldDB" id="A0A0C2J022"/>
<comment type="similarity">
    <text evidence="1">Belongs to the CSN12 family.</text>
</comment>
<dbReference type="SMART" id="SM00753">
    <property type="entry name" value="PAM"/>
    <property type="match status" value="1"/>
</dbReference>
<dbReference type="PANTHER" id="PTHR12732">
    <property type="entry name" value="UNCHARACTERIZED PROTEASOME COMPONENT REGION PCI-CONTAINING"/>
    <property type="match status" value="1"/>
</dbReference>
<dbReference type="PANTHER" id="PTHR12732:SF0">
    <property type="entry name" value="PCI DOMAIN-CONTAINING PROTEIN 2"/>
    <property type="match status" value="1"/>
</dbReference>
<dbReference type="GO" id="GO:0000973">
    <property type="term" value="P:post-transcriptional tethering of RNA polymerase II gene DNA at nuclear periphery"/>
    <property type="evidence" value="ECO:0007669"/>
    <property type="project" value="TreeGrafter"/>
</dbReference>
<gene>
    <name evidence="2" type="ORF">RF11_16231</name>
</gene>
<dbReference type="Gene3D" id="1.10.10.10">
    <property type="entry name" value="Winged helix-like DNA-binding domain superfamily/Winged helix DNA-binding domain"/>
    <property type="match status" value="1"/>
</dbReference>
<protein>
    <submittedName>
        <fullName evidence="2">PCI domain-containing protein 2</fullName>
    </submittedName>
</protein>
<dbReference type="InterPro" id="IPR045114">
    <property type="entry name" value="Csn12-like"/>
</dbReference>
<dbReference type="GO" id="GO:0003690">
    <property type="term" value="F:double-stranded DNA binding"/>
    <property type="evidence" value="ECO:0007669"/>
    <property type="project" value="InterPro"/>
</dbReference>
<accession>A0A0C2J022</accession>
<dbReference type="GO" id="GO:0003723">
    <property type="term" value="F:RNA binding"/>
    <property type="evidence" value="ECO:0007669"/>
    <property type="project" value="InterPro"/>
</dbReference>
<sequence>MNNARQPVVVHPNILLEKIAFGISKSDGIQIALNLQGPEIDLFENIIQSHVALINELSKNDPDYNLILDIQCQKLSDLLTIININNKQKEFAPCIRILVSDIRKISFIVDARDNLAKNTLDFAVTERLIEYLMTIIRLPVFGANFTTPGSLAMANQMFQAYYTMNKYNLAMSLIKSFEQNPNYNLAIPEDLVHYKFLVGRFYLLVQDYKNAYINLKFAFNSCPIAVPKNKRLILLYLIPTCLKLGVVPSEKVHKFIEASHPIFKIVQSVKDGDMELFKSTIKSAKNEFVRFKLYFVICELKKMVLRTLYHRTFLRVKDKYQRFQIPISVFQMVRAFVSKSRHADFDKVCCELSILIFEGYIKGYISLAHKKIVFFIDNPFPTVKTVSFNKYEIDADNDQ</sequence>
<comment type="caution">
    <text evidence="2">The sequence shown here is derived from an EMBL/GenBank/DDBJ whole genome shotgun (WGS) entry which is preliminary data.</text>
</comment>
<proteinExistence type="inferred from homology"/>
<dbReference type="EMBL" id="JWZT01004982">
    <property type="protein sequence ID" value="KII62422.1"/>
    <property type="molecule type" value="Genomic_DNA"/>
</dbReference>
<organism evidence="2 3">
    <name type="scientific">Thelohanellus kitauei</name>
    <name type="common">Myxosporean</name>
    <dbReference type="NCBI Taxonomy" id="669202"/>
    <lineage>
        <taxon>Eukaryota</taxon>
        <taxon>Metazoa</taxon>
        <taxon>Cnidaria</taxon>
        <taxon>Myxozoa</taxon>
        <taxon>Myxosporea</taxon>
        <taxon>Bivalvulida</taxon>
        <taxon>Platysporina</taxon>
        <taxon>Myxobolidae</taxon>
        <taxon>Thelohanellus</taxon>
    </lineage>
</organism>
<reference evidence="2 3" key="1">
    <citation type="journal article" date="2014" name="Genome Biol. Evol.">
        <title>The genome of the myxosporean Thelohanellus kitauei shows adaptations to nutrient acquisition within its fish host.</title>
        <authorList>
            <person name="Yang Y."/>
            <person name="Xiong J."/>
            <person name="Zhou Z."/>
            <person name="Huo F."/>
            <person name="Miao W."/>
            <person name="Ran C."/>
            <person name="Liu Y."/>
            <person name="Zhang J."/>
            <person name="Feng J."/>
            <person name="Wang M."/>
            <person name="Wang M."/>
            <person name="Wang L."/>
            <person name="Yao B."/>
        </authorList>
    </citation>
    <scope>NUCLEOTIDE SEQUENCE [LARGE SCALE GENOMIC DNA]</scope>
    <source>
        <strain evidence="2">Wuqing</strain>
    </source>
</reference>
<evidence type="ECO:0000313" key="3">
    <source>
        <dbReference type="Proteomes" id="UP000031668"/>
    </source>
</evidence>
<evidence type="ECO:0000313" key="2">
    <source>
        <dbReference type="EMBL" id="KII62422.1"/>
    </source>
</evidence>
<dbReference type="OrthoDB" id="10252687at2759"/>
<name>A0A0C2J022_THEKT</name>
<dbReference type="Proteomes" id="UP000031668">
    <property type="component" value="Unassembled WGS sequence"/>
</dbReference>
<dbReference type="GO" id="GO:0006368">
    <property type="term" value="P:transcription elongation by RNA polymerase II"/>
    <property type="evidence" value="ECO:0007669"/>
    <property type="project" value="TreeGrafter"/>
</dbReference>
<dbReference type="GO" id="GO:0070390">
    <property type="term" value="C:transcription export complex 2"/>
    <property type="evidence" value="ECO:0007669"/>
    <property type="project" value="TreeGrafter"/>
</dbReference>
<keyword evidence="3" id="KW-1185">Reference proteome</keyword>